<dbReference type="STRING" id="745411.B3C1_18552"/>
<dbReference type="EMBL" id="AMRI01000040">
    <property type="protein sequence ID" value="EKE67541.1"/>
    <property type="molecule type" value="Genomic_DNA"/>
</dbReference>
<dbReference type="Proteomes" id="UP000006755">
    <property type="component" value="Unassembled WGS sequence"/>
</dbReference>
<evidence type="ECO:0000313" key="3">
    <source>
        <dbReference type="Proteomes" id="UP000006755"/>
    </source>
</evidence>
<keyword evidence="1" id="KW-0812">Transmembrane</keyword>
<keyword evidence="3" id="KW-1185">Reference proteome</keyword>
<evidence type="ECO:0000313" key="2">
    <source>
        <dbReference type="EMBL" id="EKE67541.1"/>
    </source>
</evidence>
<reference evidence="2 3" key="1">
    <citation type="journal article" date="2012" name="J. Bacteriol.">
        <title>Genome Sequence of Gallaecimonas xiamenensis Type Strain 3-C-1.</title>
        <authorList>
            <person name="Lai Q."/>
            <person name="Wang L."/>
            <person name="Wang W."/>
            <person name="Shao Z."/>
        </authorList>
    </citation>
    <scope>NUCLEOTIDE SEQUENCE [LARGE SCALE GENOMIC DNA]</scope>
    <source>
        <strain evidence="2 3">3-C-1</strain>
    </source>
</reference>
<sequence length="339" mass="38739">MQYKIMFFKRFLLEGNALKAIRQGLDEAKDSQALVAALAPLKALPFSIDPDRPLYKFARFMWAVVVLGAIVELYCYLMLWSQHSHHPSWWSWLLVLAAPALVAGIYFYQARSEKIRRLEEDLWNTKLLLDNDITPQPCSKDAITALKGRFPYFYGSDNDTFISLGQGHYQGSQHSFDYQVIIHRWKSDKHFYYCYALALPFGLAKSLTLTTFTPSGGKWPSYDRWQPASQAFNAKIKATCKEELDAARFLKPMVVERWVKLLDEIKDPNLLIEDNGDLLFLTSDKGLLAPERQGSLKDPASLASHYPLEKLAITLDLVHFLMVHNDNNFDTPLPQASQG</sequence>
<feature type="transmembrane region" description="Helical" evidence="1">
    <location>
        <begin position="89"/>
        <end position="108"/>
    </location>
</feature>
<evidence type="ECO:0000256" key="1">
    <source>
        <dbReference type="SAM" id="Phobius"/>
    </source>
</evidence>
<comment type="caution">
    <text evidence="2">The sequence shown here is derived from an EMBL/GenBank/DDBJ whole genome shotgun (WGS) entry which is preliminary data.</text>
</comment>
<dbReference type="AlphaFoldDB" id="K2IC93"/>
<proteinExistence type="predicted"/>
<protein>
    <recommendedName>
        <fullName evidence="4">DUF3137 domain-containing protein</fullName>
    </recommendedName>
</protein>
<name>K2IC93_9GAMM</name>
<accession>K2IC93</accession>
<gene>
    <name evidence="2" type="ORF">B3C1_18552</name>
</gene>
<feature type="transmembrane region" description="Helical" evidence="1">
    <location>
        <begin position="60"/>
        <end position="83"/>
    </location>
</feature>
<keyword evidence="1" id="KW-1133">Transmembrane helix</keyword>
<organism evidence="2 3">
    <name type="scientific">Gallaecimonas xiamenensis 3-C-1</name>
    <dbReference type="NCBI Taxonomy" id="745411"/>
    <lineage>
        <taxon>Bacteria</taxon>
        <taxon>Pseudomonadati</taxon>
        <taxon>Pseudomonadota</taxon>
        <taxon>Gammaproteobacteria</taxon>
        <taxon>Enterobacterales</taxon>
        <taxon>Gallaecimonadaceae</taxon>
        <taxon>Gallaecimonas</taxon>
    </lineage>
</organism>
<evidence type="ECO:0008006" key="4">
    <source>
        <dbReference type="Google" id="ProtNLM"/>
    </source>
</evidence>
<keyword evidence="1" id="KW-0472">Membrane</keyword>